<dbReference type="PANTHER" id="PTHR30012:SF0">
    <property type="entry name" value="TYPE II SECRETION SYSTEM PROTEIN F-RELATED"/>
    <property type="match status" value="1"/>
</dbReference>
<dbReference type="Gene3D" id="1.20.81.30">
    <property type="entry name" value="Type II secretion system (T2SS), domain F"/>
    <property type="match status" value="2"/>
</dbReference>
<keyword evidence="7 8" id="KW-0472">Membrane</keyword>
<evidence type="ECO:0000256" key="3">
    <source>
        <dbReference type="ARBA" id="ARBA00022475"/>
    </source>
</evidence>
<sequence length="328" mass="36130">MLNAGIPILEIIDSMLDEAKGKQKIILTKLKEDLNQGQSIYQSFANFPKTFDPVIINLIKAAEEAGTLEKTLKDITLGIKKNIEFVDKIKAALIYPILVFIIFIGVILVILVFVIPRVATVFTQLKIPLPLPTRILIFSSKVFVGYYPIVIAVTIMLTIILLLIYRAKKVLLLNLILSLPLLSRLAKEIDLTQFTRTMSLVLMAGMPITDALDLSQNIVNKLEIKQAISNCLKLVSSGKKLTNGLNKAKNIFPTIMIVITEAGEKSGSLENSMNELAEHFDLRVSQTLKTLVALFEPLLLIIIGLLVGGVMLAIIAPIYGLISQIGAR</sequence>
<dbReference type="FunFam" id="1.20.81.30:FF:000001">
    <property type="entry name" value="Type II secretion system protein F"/>
    <property type="match status" value="1"/>
</dbReference>
<dbReference type="InterPro" id="IPR003004">
    <property type="entry name" value="GspF/PilC"/>
</dbReference>
<evidence type="ECO:0000313" key="11">
    <source>
        <dbReference type="Proteomes" id="UP000176666"/>
    </source>
</evidence>
<feature type="transmembrane region" description="Helical" evidence="8">
    <location>
        <begin position="135"/>
        <end position="163"/>
    </location>
</feature>
<evidence type="ECO:0000256" key="7">
    <source>
        <dbReference type="ARBA" id="ARBA00023136"/>
    </source>
</evidence>
<feature type="domain" description="Type II secretion system protein GspF" evidence="9">
    <location>
        <begin position="194"/>
        <end position="317"/>
    </location>
</feature>
<dbReference type="AlphaFoldDB" id="A0A1F5GZ83"/>
<dbReference type="Pfam" id="PF00482">
    <property type="entry name" value="T2SSF"/>
    <property type="match status" value="2"/>
</dbReference>
<gene>
    <name evidence="10" type="ORF">A3F02_03030</name>
</gene>
<dbReference type="InterPro" id="IPR018076">
    <property type="entry name" value="T2SS_GspF_dom"/>
</dbReference>
<name>A0A1F5GZ83_9BACT</name>
<feature type="transmembrane region" description="Helical" evidence="8">
    <location>
        <begin position="298"/>
        <end position="322"/>
    </location>
</feature>
<dbReference type="PRINTS" id="PR00812">
    <property type="entry name" value="BCTERIALGSPF"/>
</dbReference>
<dbReference type="Proteomes" id="UP000176666">
    <property type="component" value="Unassembled WGS sequence"/>
</dbReference>
<reference evidence="10 11" key="1">
    <citation type="journal article" date="2016" name="Nat. Commun.">
        <title>Thousands of microbial genomes shed light on interconnected biogeochemical processes in an aquifer system.</title>
        <authorList>
            <person name="Anantharaman K."/>
            <person name="Brown C.T."/>
            <person name="Hug L.A."/>
            <person name="Sharon I."/>
            <person name="Castelle C.J."/>
            <person name="Probst A.J."/>
            <person name="Thomas B.C."/>
            <person name="Singh A."/>
            <person name="Wilkins M.J."/>
            <person name="Karaoz U."/>
            <person name="Brodie E.L."/>
            <person name="Williams K.H."/>
            <person name="Hubbard S.S."/>
            <person name="Banfield J.F."/>
        </authorList>
    </citation>
    <scope>NUCLEOTIDE SEQUENCE [LARGE SCALE GENOMIC DNA]</scope>
</reference>
<evidence type="ECO:0000259" key="9">
    <source>
        <dbReference type="Pfam" id="PF00482"/>
    </source>
</evidence>
<evidence type="ECO:0000256" key="6">
    <source>
        <dbReference type="ARBA" id="ARBA00022989"/>
    </source>
</evidence>
<keyword evidence="5 8" id="KW-0812">Transmembrane</keyword>
<dbReference type="EMBL" id="MFBJ01000009">
    <property type="protein sequence ID" value="OGD97230.1"/>
    <property type="molecule type" value="Genomic_DNA"/>
</dbReference>
<dbReference type="PANTHER" id="PTHR30012">
    <property type="entry name" value="GENERAL SECRETION PATHWAY PROTEIN"/>
    <property type="match status" value="1"/>
</dbReference>
<evidence type="ECO:0000256" key="1">
    <source>
        <dbReference type="ARBA" id="ARBA00004429"/>
    </source>
</evidence>
<keyword evidence="3" id="KW-1003">Cell membrane</keyword>
<comment type="caution">
    <text evidence="10">The sequence shown here is derived from an EMBL/GenBank/DDBJ whole genome shotgun (WGS) entry which is preliminary data.</text>
</comment>
<protein>
    <recommendedName>
        <fullName evidence="9">Type II secretion system protein GspF domain-containing protein</fullName>
    </recommendedName>
</protein>
<accession>A0A1F5GZ83</accession>
<evidence type="ECO:0000256" key="8">
    <source>
        <dbReference type="SAM" id="Phobius"/>
    </source>
</evidence>
<organism evidence="10 11">
    <name type="scientific">Candidatus Curtissbacteria bacterium RIFCSPHIGHO2_12_FULL_38_9b</name>
    <dbReference type="NCBI Taxonomy" id="1797720"/>
    <lineage>
        <taxon>Bacteria</taxon>
        <taxon>Candidatus Curtissiibacteriota</taxon>
    </lineage>
</organism>
<comment type="subcellular location">
    <subcellularLocation>
        <location evidence="1">Cell inner membrane</location>
        <topology evidence="1">Multi-pass membrane protein</topology>
    </subcellularLocation>
</comment>
<evidence type="ECO:0000256" key="5">
    <source>
        <dbReference type="ARBA" id="ARBA00022692"/>
    </source>
</evidence>
<comment type="similarity">
    <text evidence="2">Belongs to the GSP F family.</text>
</comment>
<feature type="domain" description="Type II secretion system protein GspF" evidence="9">
    <location>
        <begin position="1"/>
        <end position="116"/>
    </location>
</feature>
<feature type="transmembrane region" description="Helical" evidence="8">
    <location>
        <begin position="93"/>
        <end position="115"/>
    </location>
</feature>
<evidence type="ECO:0000313" key="10">
    <source>
        <dbReference type="EMBL" id="OGD97230.1"/>
    </source>
</evidence>
<keyword evidence="6 8" id="KW-1133">Transmembrane helix</keyword>
<dbReference type="GO" id="GO:0005886">
    <property type="term" value="C:plasma membrane"/>
    <property type="evidence" value="ECO:0007669"/>
    <property type="project" value="UniProtKB-SubCell"/>
</dbReference>
<keyword evidence="4" id="KW-0997">Cell inner membrane</keyword>
<evidence type="ECO:0000256" key="2">
    <source>
        <dbReference type="ARBA" id="ARBA00005745"/>
    </source>
</evidence>
<proteinExistence type="inferred from homology"/>
<evidence type="ECO:0000256" key="4">
    <source>
        <dbReference type="ARBA" id="ARBA00022519"/>
    </source>
</evidence>
<dbReference type="InterPro" id="IPR042094">
    <property type="entry name" value="T2SS_GspF_sf"/>
</dbReference>